<dbReference type="InterPro" id="IPR029756">
    <property type="entry name" value="MTH1187/YkoF-like"/>
</dbReference>
<dbReference type="RefSeq" id="WP_290246569.1">
    <property type="nucleotide sequence ID" value="NZ_JAUFQT010000001.1"/>
</dbReference>
<comment type="caution">
    <text evidence="3">The sequence shown here is derived from an EMBL/GenBank/DDBJ whole genome shotgun (WGS) entry which is preliminary data.</text>
</comment>
<name>A0ABV5J3M8_9BACT</name>
<evidence type="ECO:0000259" key="2">
    <source>
        <dbReference type="Pfam" id="PF01910"/>
    </source>
</evidence>
<evidence type="ECO:0000313" key="4">
    <source>
        <dbReference type="Proteomes" id="UP001589654"/>
    </source>
</evidence>
<evidence type="ECO:0000313" key="3">
    <source>
        <dbReference type="EMBL" id="MFB9211087.1"/>
    </source>
</evidence>
<dbReference type="PANTHER" id="PTHR33777:SF1">
    <property type="entry name" value="UPF0045 PROTEIN ECM15"/>
    <property type="match status" value="1"/>
</dbReference>
<organism evidence="3 4">
    <name type="scientific">Echinicola jeungdonensis</name>
    <dbReference type="NCBI Taxonomy" id="709343"/>
    <lineage>
        <taxon>Bacteria</taxon>
        <taxon>Pseudomonadati</taxon>
        <taxon>Bacteroidota</taxon>
        <taxon>Cytophagia</taxon>
        <taxon>Cytophagales</taxon>
        <taxon>Cyclobacteriaceae</taxon>
        <taxon>Echinicola</taxon>
    </lineage>
</organism>
<dbReference type="SUPFAM" id="SSF89957">
    <property type="entry name" value="MTH1187/YkoF-like"/>
    <property type="match status" value="1"/>
</dbReference>
<feature type="domain" description="Thiamine-binding protein" evidence="2">
    <location>
        <begin position="8"/>
        <end position="95"/>
    </location>
</feature>
<dbReference type="Proteomes" id="UP001589654">
    <property type="component" value="Unassembled WGS sequence"/>
</dbReference>
<accession>A0ABV5J3M8</accession>
<dbReference type="InterPro" id="IPR051614">
    <property type="entry name" value="UPF0045_domain"/>
</dbReference>
<dbReference type="Pfam" id="PF01910">
    <property type="entry name" value="Thiamine_BP"/>
    <property type="match status" value="1"/>
</dbReference>
<keyword evidence="4" id="KW-1185">Reference proteome</keyword>
<evidence type="ECO:0000256" key="1">
    <source>
        <dbReference type="ARBA" id="ARBA00010272"/>
    </source>
</evidence>
<dbReference type="EMBL" id="JBHMEW010000041">
    <property type="protein sequence ID" value="MFB9211087.1"/>
    <property type="molecule type" value="Genomic_DNA"/>
</dbReference>
<reference evidence="3 4" key="1">
    <citation type="submission" date="2024-09" db="EMBL/GenBank/DDBJ databases">
        <authorList>
            <person name="Sun Q."/>
            <person name="Mori K."/>
        </authorList>
    </citation>
    <scope>NUCLEOTIDE SEQUENCE [LARGE SCALE GENOMIC DNA]</scope>
    <source>
        <strain evidence="3 4">CECT 7682</strain>
    </source>
</reference>
<gene>
    <name evidence="3" type="ORF">ACFFUR_04655</name>
</gene>
<dbReference type="Gene3D" id="3.30.70.930">
    <property type="match status" value="1"/>
</dbReference>
<dbReference type="PANTHER" id="PTHR33777">
    <property type="entry name" value="UPF0045 PROTEIN ECM15"/>
    <property type="match status" value="1"/>
</dbReference>
<protein>
    <submittedName>
        <fullName evidence="3">MTH1187 family thiamine-binding protein</fullName>
    </submittedName>
</protein>
<dbReference type="InterPro" id="IPR002767">
    <property type="entry name" value="Thiamine_BP"/>
</dbReference>
<comment type="similarity">
    <text evidence="1">Belongs to the UPF0045 family.</text>
</comment>
<sequence>MKTINLGLQIVPKSKHHHSYDLVDAAIEVIKAAGVKFEITPFETVMEGPEDLLHEVARKAQSAVLEAGAEEILVYYRMQIRKEADVTMNEKTEKHRK</sequence>
<proteinExistence type="inferred from homology"/>